<evidence type="ECO:0000256" key="1">
    <source>
        <dbReference type="SAM" id="Phobius"/>
    </source>
</evidence>
<keyword evidence="1" id="KW-0812">Transmembrane</keyword>
<sequence length="36" mass="4287">MTNKFDPIIKRIKDNRFLYPLGMIPVLTLALSKYYL</sequence>
<name>A0A382N5V0_9ZZZZ</name>
<keyword evidence="1" id="KW-0472">Membrane</keyword>
<evidence type="ECO:0000313" key="2">
    <source>
        <dbReference type="EMBL" id="SVC55567.1"/>
    </source>
</evidence>
<accession>A0A382N5V0</accession>
<dbReference type="EMBL" id="UINC01097664">
    <property type="protein sequence ID" value="SVC55567.1"/>
    <property type="molecule type" value="Genomic_DNA"/>
</dbReference>
<dbReference type="AlphaFoldDB" id="A0A382N5V0"/>
<keyword evidence="1" id="KW-1133">Transmembrane helix</keyword>
<feature type="transmembrane region" description="Helical" evidence="1">
    <location>
        <begin position="17"/>
        <end position="35"/>
    </location>
</feature>
<gene>
    <name evidence="2" type="ORF">METZ01_LOCUS308421</name>
</gene>
<organism evidence="2">
    <name type="scientific">marine metagenome</name>
    <dbReference type="NCBI Taxonomy" id="408172"/>
    <lineage>
        <taxon>unclassified sequences</taxon>
        <taxon>metagenomes</taxon>
        <taxon>ecological metagenomes</taxon>
    </lineage>
</organism>
<reference evidence="2" key="1">
    <citation type="submission" date="2018-05" db="EMBL/GenBank/DDBJ databases">
        <authorList>
            <person name="Lanie J.A."/>
            <person name="Ng W.-L."/>
            <person name="Kazmierczak K.M."/>
            <person name="Andrzejewski T.M."/>
            <person name="Davidsen T.M."/>
            <person name="Wayne K.J."/>
            <person name="Tettelin H."/>
            <person name="Glass J.I."/>
            <person name="Rusch D."/>
            <person name="Podicherti R."/>
            <person name="Tsui H.-C.T."/>
            <person name="Winkler M.E."/>
        </authorList>
    </citation>
    <scope>NUCLEOTIDE SEQUENCE</scope>
</reference>
<proteinExistence type="predicted"/>
<protein>
    <submittedName>
        <fullName evidence="2">Uncharacterized protein</fullName>
    </submittedName>
</protein>
<feature type="non-terminal residue" evidence="2">
    <location>
        <position position="36"/>
    </location>
</feature>